<keyword evidence="8" id="KW-1133">Transmembrane helix</keyword>
<gene>
    <name evidence="9" type="ORF">PHJA_001952600</name>
</gene>
<protein>
    <submittedName>
        <fullName evidence="9">GDSL esterase/lipase at1g33811</fullName>
    </submittedName>
</protein>
<evidence type="ECO:0000256" key="8">
    <source>
        <dbReference type="SAM" id="Phobius"/>
    </source>
</evidence>
<keyword evidence="10" id="KW-1185">Reference proteome</keyword>
<keyword evidence="6" id="KW-0442">Lipid degradation</keyword>
<keyword evidence="8" id="KW-0812">Transmembrane</keyword>
<comment type="subcellular location">
    <subcellularLocation>
        <location evidence="1">Secreted</location>
    </subcellularLocation>
</comment>
<dbReference type="GO" id="GO:0005576">
    <property type="term" value="C:extracellular region"/>
    <property type="evidence" value="ECO:0007669"/>
    <property type="project" value="UniProtKB-SubCell"/>
</dbReference>
<accession>A0A830CST3</accession>
<evidence type="ECO:0000256" key="7">
    <source>
        <dbReference type="ARBA" id="ARBA00023098"/>
    </source>
</evidence>
<dbReference type="Proteomes" id="UP000653305">
    <property type="component" value="Unassembled WGS sequence"/>
</dbReference>
<comment type="similarity">
    <text evidence="2">Belongs to the 'GDSL' lipolytic enzyme family.</text>
</comment>
<comment type="caution">
    <text evidence="9">The sequence shown here is derived from an EMBL/GenBank/DDBJ whole genome shotgun (WGS) entry which is preliminary data.</text>
</comment>
<evidence type="ECO:0000313" key="9">
    <source>
        <dbReference type="EMBL" id="GFP98085.1"/>
    </source>
</evidence>
<name>A0A830CST3_9LAMI</name>
<evidence type="ECO:0000256" key="4">
    <source>
        <dbReference type="ARBA" id="ARBA00022729"/>
    </source>
</evidence>
<dbReference type="Gene3D" id="3.40.50.1110">
    <property type="entry name" value="SGNH hydrolase"/>
    <property type="match status" value="1"/>
</dbReference>
<dbReference type="InterPro" id="IPR051238">
    <property type="entry name" value="GDSL_esterase/lipase"/>
</dbReference>
<evidence type="ECO:0000256" key="2">
    <source>
        <dbReference type="ARBA" id="ARBA00008668"/>
    </source>
</evidence>
<evidence type="ECO:0000313" key="10">
    <source>
        <dbReference type="Proteomes" id="UP000653305"/>
    </source>
</evidence>
<keyword evidence="8" id="KW-0472">Membrane</keyword>
<dbReference type="GO" id="GO:0016042">
    <property type="term" value="P:lipid catabolic process"/>
    <property type="evidence" value="ECO:0007669"/>
    <property type="project" value="UniProtKB-KW"/>
</dbReference>
<evidence type="ECO:0000256" key="3">
    <source>
        <dbReference type="ARBA" id="ARBA00022525"/>
    </source>
</evidence>
<dbReference type="AlphaFoldDB" id="A0A830CST3"/>
<sequence length="117" mass="13125">MPYGIDFPQGATGRFTNGRTFVDILAQLLGFPNYILPYARTRGRALLQGANYASGASGIRDETGNNLVCFLSFFFFFFFFNLHPKNLIYNHFLFQCSGRSHVNKTSRLTALPPPCSS</sequence>
<evidence type="ECO:0000256" key="1">
    <source>
        <dbReference type="ARBA" id="ARBA00004613"/>
    </source>
</evidence>
<evidence type="ECO:0000256" key="6">
    <source>
        <dbReference type="ARBA" id="ARBA00022963"/>
    </source>
</evidence>
<dbReference type="InterPro" id="IPR036514">
    <property type="entry name" value="SGNH_hydro_sf"/>
</dbReference>
<keyword evidence="4" id="KW-0732">Signal</keyword>
<reference evidence="9" key="1">
    <citation type="submission" date="2020-07" db="EMBL/GenBank/DDBJ databases">
        <title>Ethylene signaling mediates host invasion by parasitic plants.</title>
        <authorList>
            <person name="Yoshida S."/>
        </authorList>
    </citation>
    <scope>NUCLEOTIDE SEQUENCE</scope>
    <source>
        <strain evidence="9">Okayama</strain>
    </source>
</reference>
<feature type="transmembrane region" description="Helical" evidence="8">
    <location>
        <begin position="64"/>
        <end position="82"/>
    </location>
</feature>
<organism evidence="9 10">
    <name type="scientific">Phtheirospermum japonicum</name>
    <dbReference type="NCBI Taxonomy" id="374723"/>
    <lineage>
        <taxon>Eukaryota</taxon>
        <taxon>Viridiplantae</taxon>
        <taxon>Streptophyta</taxon>
        <taxon>Embryophyta</taxon>
        <taxon>Tracheophyta</taxon>
        <taxon>Spermatophyta</taxon>
        <taxon>Magnoliopsida</taxon>
        <taxon>eudicotyledons</taxon>
        <taxon>Gunneridae</taxon>
        <taxon>Pentapetalae</taxon>
        <taxon>asterids</taxon>
        <taxon>lamiids</taxon>
        <taxon>Lamiales</taxon>
        <taxon>Orobanchaceae</taxon>
        <taxon>Orobanchaceae incertae sedis</taxon>
        <taxon>Phtheirospermum</taxon>
    </lineage>
</organism>
<dbReference type="PANTHER" id="PTHR45650:SF12">
    <property type="entry name" value="ZINC FINGER PROTEIN"/>
    <property type="match status" value="1"/>
</dbReference>
<dbReference type="PANTHER" id="PTHR45650">
    <property type="entry name" value="GDSL-LIKE LIPASE/ACYLHYDROLASE-RELATED"/>
    <property type="match status" value="1"/>
</dbReference>
<dbReference type="OrthoDB" id="908068at2759"/>
<keyword evidence="7" id="KW-0443">Lipid metabolism</keyword>
<evidence type="ECO:0000256" key="5">
    <source>
        <dbReference type="ARBA" id="ARBA00022801"/>
    </source>
</evidence>
<keyword evidence="5" id="KW-0378">Hydrolase</keyword>
<proteinExistence type="inferred from homology"/>
<dbReference type="EMBL" id="BMAC01000513">
    <property type="protein sequence ID" value="GFP98085.1"/>
    <property type="molecule type" value="Genomic_DNA"/>
</dbReference>
<keyword evidence="3" id="KW-0964">Secreted</keyword>
<dbReference type="GO" id="GO:0016787">
    <property type="term" value="F:hydrolase activity"/>
    <property type="evidence" value="ECO:0007669"/>
    <property type="project" value="UniProtKB-KW"/>
</dbReference>